<dbReference type="EMBL" id="ON649699">
    <property type="protein sequence ID" value="UVF62284.1"/>
    <property type="molecule type" value="Genomic_DNA"/>
</dbReference>
<reference evidence="1 2" key="1">
    <citation type="submission" date="2022-05" db="EMBL/GenBank/DDBJ databases">
        <title>Diverse viruses of marine archaea discovered using metagenomics.</title>
        <authorList>
            <person name="Zhou Y."/>
        </authorList>
    </citation>
    <scope>NUCLEOTIDE SEQUENCE [LARGE SCALE GENOMIC DNA]</scope>
    <source>
        <strain evidence="1">YSH_462411</strain>
    </source>
</reference>
<name>A0A976UAG1_9CAUD</name>
<evidence type="ECO:0000313" key="1">
    <source>
        <dbReference type="EMBL" id="UVF62284.1"/>
    </source>
</evidence>
<protein>
    <submittedName>
        <fullName evidence="1">Uncharacterized protein</fullName>
    </submittedName>
</protein>
<accession>A0A976UAG1</accession>
<organism evidence="1 2">
    <name type="scientific">Nitrososphaeria virus YSH_462411</name>
    <dbReference type="NCBI Taxonomy" id="3071321"/>
    <lineage>
        <taxon>Viruses</taxon>
        <taxon>Duplodnaviria</taxon>
        <taxon>Heunggongvirae</taxon>
        <taxon>Uroviricota</taxon>
        <taxon>Caudoviricetes</taxon>
        <taxon>Juravirales</taxon>
        <taxon>Yangangviridae</taxon>
        <taxon>Nohelivirus</taxon>
        <taxon>Nohelivirus yangshanense</taxon>
    </lineage>
</organism>
<proteinExistence type="predicted"/>
<sequence>MVDVKITSLSAIAAIAGEDLIAAIDDPSGTPLSRKATITQVATFLRSLAESLTNKTIDGDLNTISNLAIGAEVLTTLTQTQEIWIPAGAMVASTTNGAPISSRETTTNKVNYSYAAFDTTTSESIWFTWTPPANWNAGTVRFKLYWTNTAGLTTETIDFDLAGVAITDDGALDTALGTAANVTDTWIAQNDLHITSFSSAITIAGTPVAGEEVHFKLSRDVASDNMTGDVDVIGVLLEYSINDIGTT</sequence>
<evidence type="ECO:0000313" key="2">
    <source>
        <dbReference type="Proteomes" id="UP001156919"/>
    </source>
</evidence>
<dbReference type="Proteomes" id="UP001156919">
    <property type="component" value="Segment"/>
</dbReference>
<keyword evidence="2" id="KW-1185">Reference proteome</keyword>